<feature type="non-terminal residue" evidence="1">
    <location>
        <position position="1"/>
    </location>
</feature>
<accession>A0ACA9MXG5</accession>
<gene>
    <name evidence="1" type="ORF">SCALOS_LOCUS7469</name>
</gene>
<reference evidence="1" key="1">
    <citation type="submission" date="2021-06" db="EMBL/GenBank/DDBJ databases">
        <authorList>
            <person name="Kallberg Y."/>
            <person name="Tangrot J."/>
            <person name="Rosling A."/>
        </authorList>
    </citation>
    <scope>NUCLEOTIDE SEQUENCE</scope>
    <source>
        <strain evidence="1">AU212A</strain>
    </source>
</reference>
<comment type="caution">
    <text evidence="1">The sequence shown here is derived from an EMBL/GenBank/DDBJ whole genome shotgun (WGS) entry which is preliminary data.</text>
</comment>
<dbReference type="EMBL" id="CAJVPM010016783">
    <property type="protein sequence ID" value="CAG8615927.1"/>
    <property type="molecule type" value="Genomic_DNA"/>
</dbReference>
<dbReference type="Proteomes" id="UP000789860">
    <property type="component" value="Unassembled WGS sequence"/>
</dbReference>
<protein>
    <submittedName>
        <fullName evidence="1">9068_t:CDS:1</fullName>
    </submittedName>
</protein>
<name>A0ACA9MXG5_9GLOM</name>
<feature type="non-terminal residue" evidence="1">
    <location>
        <position position="579"/>
    </location>
</feature>
<proteinExistence type="predicted"/>
<sequence length="579" mass="68084">VYPPEPDLAHTLKPNCYPIPDKYIIETTYGKDKKTVICHINYIAKHPHYKIIFGPDEDDFICSNLSPTAAANNYLKFYNQNKKHLNQIPEPESKSKMNGVHLFGLQLKQLRYIREKQREKIKIKPFADLTNRMQIIRNKNMGINLFLDFKNQIKHNYHLQDNVKLQELTFSVNESKFHIKYDQSKELENALQIAIIKEIDTNHITRAAYRTLSAIEHNLPRESAISARKKQLNDEMIAKGDLDLAQSTIKIRISRDSHNVGYKVKQVMVTFAILNSKFNIYKPSLHFTLILYSGTEKYEILKADMSSLIKDLDDIKNGFQQIAWNITISKDIDDICQNYVQRPGHQYALLFSMIPICNYVVDELHLMLCIWDRLWTLAISELCTTCKFTEEIRQEIINEMNHNKLKVLRNFNLNTMFVSQRAAIIRKLWDGFNELYEDIYNPNITGIVFHEKARKWLELFLTRSQGNVNSVGFTHRLYQPTDITPYIHVLIYYVLEFIDKHHDIGFTAFSCSGVEKKNHNHISHFFQKMMKGEGKEEIRKPAIMEIMEYENQYDFFYVNNISSYFEKDTTININIDELH</sequence>
<keyword evidence="2" id="KW-1185">Reference proteome</keyword>
<evidence type="ECO:0000313" key="2">
    <source>
        <dbReference type="Proteomes" id="UP000789860"/>
    </source>
</evidence>
<organism evidence="1 2">
    <name type="scientific">Scutellospora calospora</name>
    <dbReference type="NCBI Taxonomy" id="85575"/>
    <lineage>
        <taxon>Eukaryota</taxon>
        <taxon>Fungi</taxon>
        <taxon>Fungi incertae sedis</taxon>
        <taxon>Mucoromycota</taxon>
        <taxon>Glomeromycotina</taxon>
        <taxon>Glomeromycetes</taxon>
        <taxon>Diversisporales</taxon>
        <taxon>Gigasporaceae</taxon>
        <taxon>Scutellospora</taxon>
    </lineage>
</organism>
<evidence type="ECO:0000313" key="1">
    <source>
        <dbReference type="EMBL" id="CAG8615927.1"/>
    </source>
</evidence>